<dbReference type="EnsemblMetazoa" id="AMAM007479-RA">
    <property type="protein sequence ID" value="AMAM007479-PA"/>
    <property type="gene ID" value="AMAM007479"/>
</dbReference>
<keyword evidence="1" id="KW-0472">Membrane</keyword>
<dbReference type="Proteomes" id="UP000075901">
    <property type="component" value="Unassembled WGS sequence"/>
</dbReference>
<reference evidence="2" key="2">
    <citation type="submission" date="2020-05" db="UniProtKB">
        <authorList>
            <consortium name="EnsemblMetazoa"/>
        </authorList>
    </citation>
    <scope>IDENTIFICATION</scope>
    <source>
        <strain evidence="2">maculatus3</strain>
    </source>
</reference>
<protein>
    <submittedName>
        <fullName evidence="2">Uncharacterized protein</fullName>
    </submittedName>
</protein>
<reference evidence="3" key="1">
    <citation type="submission" date="2013-09" db="EMBL/GenBank/DDBJ databases">
        <title>The Genome Sequence of Anopheles maculatus species B.</title>
        <authorList>
            <consortium name="The Broad Institute Genomics Platform"/>
            <person name="Neafsey D.E."/>
            <person name="Besansky N."/>
            <person name="Howell P."/>
            <person name="Walton C."/>
            <person name="Young S.K."/>
            <person name="Zeng Q."/>
            <person name="Gargeya S."/>
            <person name="Fitzgerald M."/>
            <person name="Haas B."/>
            <person name="Abouelleil A."/>
            <person name="Allen A.W."/>
            <person name="Alvarado L."/>
            <person name="Arachchi H.M."/>
            <person name="Berlin A.M."/>
            <person name="Chapman S.B."/>
            <person name="Gainer-Dewar J."/>
            <person name="Goldberg J."/>
            <person name="Griggs A."/>
            <person name="Gujja S."/>
            <person name="Hansen M."/>
            <person name="Howarth C."/>
            <person name="Imamovic A."/>
            <person name="Ireland A."/>
            <person name="Larimer J."/>
            <person name="McCowan C."/>
            <person name="Murphy C."/>
            <person name="Pearson M."/>
            <person name="Poon T.W."/>
            <person name="Priest M."/>
            <person name="Roberts A."/>
            <person name="Saif S."/>
            <person name="Shea T."/>
            <person name="Sisk P."/>
            <person name="Sykes S."/>
            <person name="Wortman J."/>
            <person name="Nusbaum C."/>
            <person name="Birren B."/>
        </authorList>
    </citation>
    <scope>NUCLEOTIDE SEQUENCE [LARGE SCALE GENOMIC DNA]</scope>
    <source>
        <strain evidence="3">maculatus3</strain>
    </source>
</reference>
<feature type="transmembrane region" description="Helical" evidence="1">
    <location>
        <begin position="95"/>
        <end position="119"/>
    </location>
</feature>
<proteinExistence type="predicted"/>
<organism evidence="2 3">
    <name type="scientific">Anopheles maculatus</name>
    <dbReference type="NCBI Taxonomy" id="74869"/>
    <lineage>
        <taxon>Eukaryota</taxon>
        <taxon>Metazoa</taxon>
        <taxon>Ecdysozoa</taxon>
        <taxon>Arthropoda</taxon>
        <taxon>Hexapoda</taxon>
        <taxon>Insecta</taxon>
        <taxon>Pterygota</taxon>
        <taxon>Neoptera</taxon>
        <taxon>Endopterygota</taxon>
        <taxon>Diptera</taxon>
        <taxon>Nematocera</taxon>
        <taxon>Culicoidea</taxon>
        <taxon>Culicidae</taxon>
        <taxon>Anophelinae</taxon>
        <taxon>Anopheles</taxon>
        <taxon>Anopheles maculatus group</taxon>
    </lineage>
</organism>
<accession>A0A182SII2</accession>
<name>A0A182SII2_9DIPT</name>
<keyword evidence="3" id="KW-1185">Reference proteome</keyword>
<dbReference type="AlphaFoldDB" id="A0A182SII2"/>
<evidence type="ECO:0000313" key="3">
    <source>
        <dbReference type="Proteomes" id="UP000075901"/>
    </source>
</evidence>
<keyword evidence="1" id="KW-1133">Transmembrane helix</keyword>
<dbReference type="VEuPathDB" id="VectorBase:AMAM007479"/>
<keyword evidence="1" id="KW-0812">Transmembrane</keyword>
<evidence type="ECO:0000313" key="2">
    <source>
        <dbReference type="EnsemblMetazoa" id="AMAM007479-PA"/>
    </source>
</evidence>
<evidence type="ECO:0000256" key="1">
    <source>
        <dbReference type="SAM" id="Phobius"/>
    </source>
</evidence>
<sequence length="139" mass="15896">NKICVSFILALGCYRYEFVTGCYWTASKQAGRPFPDAPCRATGTHNNLRTNDRNRSVKIIREAGILAYQQARYHAPRPRCVKDSHRTEPVQLFDVVSAFLLLATGIIGSCFLLLVELIFRCVQLRFRRRRVPLDFAAMT</sequence>